<gene>
    <name evidence="8" type="ORF">LITE_LOCUS31046</name>
</gene>
<feature type="DNA-binding region" description="HMG box" evidence="5">
    <location>
        <begin position="76"/>
        <end position="146"/>
    </location>
</feature>
<keyword evidence="3 5" id="KW-0238">DNA-binding</keyword>
<feature type="compositionally biased region" description="Low complexity" evidence="6">
    <location>
        <begin position="12"/>
        <end position="25"/>
    </location>
</feature>
<feature type="compositionally biased region" description="Polar residues" evidence="6">
    <location>
        <begin position="1"/>
        <end position="11"/>
    </location>
</feature>
<dbReference type="GO" id="GO:0003682">
    <property type="term" value="F:chromatin binding"/>
    <property type="evidence" value="ECO:0007669"/>
    <property type="project" value="UniProtKB-ARBA"/>
</dbReference>
<proteinExistence type="inferred from homology"/>
<dbReference type="Proteomes" id="UP001154282">
    <property type="component" value="Unassembled WGS sequence"/>
</dbReference>
<evidence type="ECO:0000256" key="4">
    <source>
        <dbReference type="ARBA" id="ARBA00023242"/>
    </source>
</evidence>
<dbReference type="GO" id="GO:0005634">
    <property type="term" value="C:nucleus"/>
    <property type="evidence" value="ECO:0007669"/>
    <property type="project" value="UniProtKB-SubCell"/>
</dbReference>
<evidence type="ECO:0000256" key="3">
    <source>
        <dbReference type="ARBA" id="ARBA00023125"/>
    </source>
</evidence>
<keyword evidence="9" id="KW-1185">Reference proteome</keyword>
<name>A0AAV0N033_9ROSI</name>
<sequence length="167" mass="19418">MVAKQASTSKNSSSPPSSSPASSAPVETPTFNSYRRTMLLRIKSDERVRNAVRQASLCSEFERKLNVTKSITKKKPKMPPSAFFIHMEDFRKEFHEQNPDVKSRAREFSKACGEKWKRMTYEEKVKYYDIAIQKMAEFEIAMKDYTENKESGEYEDSDEDSDSDDYY</sequence>
<evidence type="ECO:0000313" key="9">
    <source>
        <dbReference type="Proteomes" id="UP001154282"/>
    </source>
</evidence>
<dbReference type="EMBL" id="CAMGYJ010000007">
    <property type="protein sequence ID" value="CAI0451934.1"/>
    <property type="molecule type" value="Genomic_DNA"/>
</dbReference>
<dbReference type="GO" id="GO:0030527">
    <property type="term" value="F:structural constituent of chromatin"/>
    <property type="evidence" value="ECO:0007669"/>
    <property type="project" value="UniProtKB-ARBA"/>
</dbReference>
<comment type="caution">
    <text evidence="8">The sequence shown here is derived from an EMBL/GenBank/DDBJ whole genome shotgun (WGS) entry which is preliminary data.</text>
</comment>
<dbReference type="InterPro" id="IPR036910">
    <property type="entry name" value="HMG_box_dom_sf"/>
</dbReference>
<comment type="subcellular location">
    <subcellularLocation>
        <location evidence="1">Nucleus</location>
    </subcellularLocation>
</comment>
<evidence type="ECO:0000256" key="6">
    <source>
        <dbReference type="SAM" id="MobiDB-lite"/>
    </source>
</evidence>
<evidence type="ECO:0000256" key="1">
    <source>
        <dbReference type="ARBA" id="ARBA00004123"/>
    </source>
</evidence>
<evidence type="ECO:0000313" key="8">
    <source>
        <dbReference type="EMBL" id="CAI0451934.1"/>
    </source>
</evidence>
<dbReference type="PANTHER" id="PTHR46261">
    <property type="entry name" value="HIGH MOBILITY GROUP B PROTEIN 4-RELATED"/>
    <property type="match status" value="1"/>
</dbReference>
<dbReference type="SMART" id="SM00398">
    <property type="entry name" value="HMG"/>
    <property type="match status" value="1"/>
</dbReference>
<evidence type="ECO:0000256" key="5">
    <source>
        <dbReference type="PROSITE-ProRule" id="PRU00267"/>
    </source>
</evidence>
<organism evidence="8 9">
    <name type="scientific">Linum tenue</name>
    <dbReference type="NCBI Taxonomy" id="586396"/>
    <lineage>
        <taxon>Eukaryota</taxon>
        <taxon>Viridiplantae</taxon>
        <taxon>Streptophyta</taxon>
        <taxon>Embryophyta</taxon>
        <taxon>Tracheophyta</taxon>
        <taxon>Spermatophyta</taxon>
        <taxon>Magnoliopsida</taxon>
        <taxon>eudicotyledons</taxon>
        <taxon>Gunneridae</taxon>
        <taxon>Pentapetalae</taxon>
        <taxon>rosids</taxon>
        <taxon>fabids</taxon>
        <taxon>Malpighiales</taxon>
        <taxon>Linaceae</taxon>
        <taxon>Linum</taxon>
    </lineage>
</organism>
<dbReference type="GO" id="GO:0003677">
    <property type="term" value="F:DNA binding"/>
    <property type="evidence" value="ECO:0007669"/>
    <property type="project" value="UniProtKB-UniRule"/>
</dbReference>
<feature type="region of interest" description="Disordered" evidence="6">
    <location>
        <begin position="1"/>
        <end position="30"/>
    </location>
</feature>
<dbReference type="SUPFAM" id="SSF47095">
    <property type="entry name" value="HMG-box"/>
    <property type="match status" value="1"/>
</dbReference>
<evidence type="ECO:0000259" key="7">
    <source>
        <dbReference type="PROSITE" id="PS50118"/>
    </source>
</evidence>
<reference evidence="8" key="1">
    <citation type="submission" date="2022-08" db="EMBL/GenBank/DDBJ databases">
        <authorList>
            <person name="Gutierrez-Valencia J."/>
        </authorList>
    </citation>
    <scope>NUCLEOTIDE SEQUENCE</scope>
</reference>
<dbReference type="GO" id="GO:0000785">
    <property type="term" value="C:chromatin"/>
    <property type="evidence" value="ECO:0007669"/>
    <property type="project" value="UniProtKB-ARBA"/>
</dbReference>
<feature type="domain" description="HMG box" evidence="7">
    <location>
        <begin position="76"/>
        <end position="146"/>
    </location>
</feature>
<dbReference type="AlphaFoldDB" id="A0AAV0N033"/>
<dbReference type="InterPro" id="IPR009071">
    <property type="entry name" value="HMG_box_dom"/>
</dbReference>
<dbReference type="PANTHER" id="PTHR46261:SF12">
    <property type="entry name" value="HIGH MOBILITY GROUP B PROTEIN 14"/>
    <property type="match status" value="1"/>
</dbReference>
<dbReference type="GO" id="GO:0006325">
    <property type="term" value="P:chromatin organization"/>
    <property type="evidence" value="ECO:0007669"/>
    <property type="project" value="UniProtKB-ARBA"/>
</dbReference>
<dbReference type="PROSITE" id="PS50118">
    <property type="entry name" value="HMG_BOX_2"/>
    <property type="match status" value="1"/>
</dbReference>
<keyword evidence="4 5" id="KW-0539">Nucleus</keyword>
<dbReference type="InterPro" id="IPR031061">
    <property type="entry name" value="HMGB_plant"/>
</dbReference>
<accession>A0AAV0N033</accession>
<dbReference type="Pfam" id="PF09011">
    <property type="entry name" value="HMG_box_2"/>
    <property type="match status" value="1"/>
</dbReference>
<dbReference type="Gene3D" id="1.10.30.10">
    <property type="entry name" value="High mobility group box domain"/>
    <property type="match status" value="1"/>
</dbReference>
<protein>
    <recommendedName>
        <fullName evidence="7">HMG box domain-containing protein</fullName>
    </recommendedName>
</protein>
<evidence type="ECO:0000256" key="2">
    <source>
        <dbReference type="ARBA" id="ARBA00008774"/>
    </source>
</evidence>
<comment type="similarity">
    <text evidence="2">Belongs to the HMGB family.</text>
</comment>